<dbReference type="Proteomes" id="UP000199729">
    <property type="component" value="Chromosome"/>
</dbReference>
<gene>
    <name evidence="3" type="ORF">VITFI_CDS2172</name>
</gene>
<dbReference type="Gene3D" id="3.60.120.10">
    <property type="entry name" value="Anthranilate synthase"/>
    <property type="match status" value="1"/>
</dbReference>
<protein>
    <submittedName>
        <fullName evidence="3">Anthranilate synthase</fullName>
    </submittedName>
</protein>
<dbReference type="Gene3D" id="3.30.470.10">
    <property type="match status" value="1"/>
</dbReference>
<name>A0A221KGL4_VITFI</name>
<dbReference type="SUPFAM" id="SSF56322">
    <property type="entry name" value="ADC synthase"/>
    <property type="match status" value="1"/>
</dbReference>
<dbReference type="SUPFAM" id="SSF56752">
    <property type="entry name" value="D-aminoacid aminotransferase-like PLP-dependent enzymes"/>
    <property type="match status" value="1"/>
</dbReference>
<reference evidence="3 4" key="1">
    <citation type="submission" date="2017-07" db="EMBL/GenBank/DDBJ databases">
        <title>Complete Genome Sequence of the cosmetic ferment Vitreoscilla filiformis (ATCC15551).</title>
        <authorList>
            <person name="Contreras S."/>
            <person name="Sagory-Zalkind P."/>
            <person name="Blanquart H."/>
            <person name="Iltis A."/>
            <person name="Morand S.C."/>
        </authorList>
    </citation>
    <scope>NUCLEOTIDE SEQUENCE [LARGE SCALE GENOMIC DNA]</scope>
    <source>
        <strain evidence="3 4">ATCC 15551</strain>
    </source>
</reference>
<feature type="region of interest" description="Disordered" evidence="1">
    <location>
        <begin position="212"/>
        <end position="236"/>
    </location>
</feature>
<dbReference type="Pfam" id="PF01063">
    <property type="entry name" value="Aminotran_4"/>
    <property type="match status" value="1"/>
</dbReference>
<dbReference type="InterPro" id="IPR043132">
    <property type="entry name" value="BCAT-like_C"/>
</dbReference>
<dbReference type="InterPro" id="IPR043131">
    <property type="entry name" value="BCAT-like_N"/>
</dbReference>
<evidence type="ECO:0000259" key="2">
    <source>
        <dbReference type="Pfam" id="PF00425"/>
    </source>
</evidence>
<dbReference type="InterPro" id="IPR036038">
    <property type="entry name" value="Aminotransferase-like"/>
</dbReference>
<dbReference type="InterPro" id="IPR019999">
    <property type="entry name" value="Anth_synth_I-like"/>
</dbReference>
<dbReference type="GO" id="GO:0000162">
    <property type="term" value="P:L-tryptophan biosynthetic process"/>
    <property type="evidence" value="ECO:0007669"/>
    <property type="project" value="TreeGrafter"/>
</dbReference>
<dbReference type="PANTHER" id="PTHR11236">
    <property type="entry name" value="AMINOBENZOATE/ANTHRANILATE SYNTHASE"/>
    <property type="match status" value="1"/>
</dbReference>
<accession>A0A221KGL4</accession>
<dbReference type="GO" id="GO:0046820">
    <property type="term" value="F:4-amino-4-deoxychorismate synthase activity"/>
    <property type="evidence" value="ECO:0007669"/>
    <property type="project" value="TreeGrafter"/>
</dbReference>
<dbReference type="Pfam" id="PF00425">
    <property type="entry name" value="Chorismate_bind"/>
    <property type="match status" value="1"/>
</dbReference>
<keyword evidence="4" id="KW-1185">Reference proteome</keyword>
<dbReference type="KEGG" id="vff:VITFI_CDS2172"/>
<feature type="domain" description="Chorismate-utilising enzyme C-terminal" evidence="2">
    <location>
        <begin position="123"/>
        <end position="400"/>
    </location>
</feature>
<dbReference type="PRINTS" id="PR00095">
    <property type="entry name" value="ANTSNTHASEI"/>
</dbReference>
<evidence type="ECO:0000313" key="4">
    <source>
        <dbReference type="Proteomes" id="UP000199729"/>
    </source>
</evidence>
<dbReference type="PANTHER" id="PTHR11236:SF50">
    <property type="entry name" value="AMINODEOXYCHORISMATE SYNTHASE COMPONENT 1"/>
    <property type="match status" value="1"/>
</dbReference>
<evidence type="ECO:0000256" key="1">
    <source>
        <dbReference type="SAM" id="MobiDB-lite"/>
    </source>
</evidence>
<dbReference type="Gene3D" id="3.20.10.10">
    <property type="entry name" value="D-amino Acid Aminotransferase, subunit A, domain 2"/>
    <property type="match status" value="1"/>
</dbReference>
<dbReference type="InterPro" id="IPR005801">
    <property type="entry name" value="ADC_synthase"/>
</dbReference>
<dbReference type="RefSeq" id="WP_089416952.1">
    <property type="nucleotide sequence ID" value="NZ_CP022423.1"/>
</dbReference>
<organism evidence="3 4">
    <name type="scientific">Vitreoscilla filiformis</name>
    <dbReference type="NCBI Taxonomy" id="63"/>
    <lineage>
        <taxon>Bacteria</taxon>
        <taxon>Pseudomonadati</taxon>
        <taxon>Pseudomonadota</taxon>
        <taxon>Betaproteobacteria</taxon>
        <taxon>Neisseriales</taxon>
        <taxon>Neisseriaceae</taxon>
        <taxon>Vitreoscilla</taxon>
    </lineage>
</organism>
<evidence type="ECO:0000313" key="3">
    <source>
        <dbReference type="EMBL" id="ASM77950.1"/>
    </source>
</evidence>
<dbReference type="AlphaFoldDB" id="A0A221KGL4"/>
<dbReference type="InterPro" id="IPR015890">
    <property type="entry name" value="Chorismate_C"/>
</dbReference>
<proteinExistence type="predicted"/>
<sequence>MSDVFALLDDALAPATKPRSRLYTGWVREHRCTDPATLGEVWRAVEVDQRAGLHALLLIDYEWGLPLNNEPAAAPPAALRVLLFRHCVRLNADGVAQWLAEREGRPEPAPAGVVGAHPALTPHQHAHAIEAIQEAIRQGRTYQVNFTYPWNGTLVGPPVALYRRLRATQPVAFGALVALPDRDATGNRRWVLSCSPELFVRVQAGHIEAQPMKGTAPRLPDPQQDATQAQTLARDPKNRAENLMIVDLLRNDLGRIAETGSVRVPALFEVQTLPTVFQMTSTITARPLPTVDVPALLRATFPCGSITGAPKRETMRLIQQLETEPRGLYCGAIGWVDAPGEAPATGRLPDLCLSVAIRTLTLTEPAPGWTHAPSPVRWGVGGGIVLDSVSATEWEETHWKTRFVRACDPGFMLIETLRVEPDGQVVLWARHLERLRHSANVLGWPLGEAEDATGLWQRVQTAAAACRAVGQTGRVRLTLAFDGRIALTCTPLPPLPPTPDGRVRLGQARLRLPGAHALSAHKTTLRAHYDAAVHEAEHLGVFDLLFFDEADELIEGGRSTVWVQLAGRWYTPPVSRGALPGVMRAELLAHPPAEERRLTRADLAQAQDLRVSNALRGALPARWCPDVIG</sequence>
<dbReference type="EMBL" id="CP022423">
    <property type="protein sequence ID" value="ASM77950.1"/>
    <property type="molecule type" value="Genomic_DNA"/>
</dbReference>
<dbReference type="InterPro" id="IPR001544">
    <property type="entry name" value="Aminotrans_IV"/>
</dbReference>
<dbReference type="OrthoDB" id="9803598at2"/>